<organism evidence="1 2">
    <name type="scientific">Hoylesella timonensis</name>
    <dbReference type="NCBI Taxonomy" id="386414"/>
    <lineage>
        <taxon>Bacteria</taxon>
        <taxon>Pseudomonadati</taxon>
        <taxon>Bacteroidota</taxon>
        <taxon>Bacteroidia</taxon>
        <taxon>Bacteroidales</taxon>
        <taxon>Prevotellaceae</taxon>
        <taxon>Hoylesella</taxon>
    </lineage>
</organism>
<evidence type="ECO:0000313" key="2">
    <source>
        <dbReference type="Proteomes" id="UP000235661"/>
    </source>
</evidence>
<dbReference type="EMBL" id="PNGI01000032">
    <property type="protein sequence ID" value="PMC07641.1"/>
    <property type="molecule type" value="Genomic_DNA"/>
</dbReference>
<accession>A0A2N6Q3D6</accession>
<dbReference type="GO" id="GO:0006313">
    <property type="term" value="P:DNA transposition"/>
    <property type="evidence" value="ECO:0007669"/>
    <property type="project" value="InterPro"/>
</dbReference>
<evidence type="ECO:0000313" key="1">
    <source>
        <dbReference type="EMBL" id="PMC07641.1"/>
    </source>
</evidence>
<dbReference type="GO" id="GO:0004803">
    <property type="term" value="F:transposase activity"/>
    <property type="evidence" value="ECO:0007669"/>
    <property type="project" value="InterPro"/>
</dbReference>
<comment type="caution">
    <text evidence="1">The sequence shown here is derived from an EMBL/GenBank/DDBJ whole genome shotgun (WGS) entry which is preliminary data.</text>
</comment>
<dbReference type="AlphaFoldDB" id="A0A2N6Q3D6"/>
<gene>
    <name evidence="1" type="ORF">CJ232_10705</name>
</gene>
<dbReference type="RefSeq" id="WP_039868401.1">
    <property type="nucleotide sequence ID" value="NZ_JADMXI010000002.1"/>
</dbReference>
<dbReference type="InterPro" id="IPR002514">
    <property type="entry name" value="Transposase_8"/>
</dbReference>
<evidence type="ECO:0008006" key="3">
    <source>
        <dbReference type="Google" id="ProtNLM"/>
    </source>
</evidence>
<sequence>MTKELKRRTFSDLFKLEVLSEYYSEGVSQLSITRKYGLTNGALLSWIKKWPVDSKVLSLPSEIISSYQMAHPKKEISPEEALHKRISDLEKSLEYERLRNLAYKKLIEIAEAEEGISILKKDGVKQ</sequence>
<dbReference type="Proteomes" id="UP000235661">
    <property type="component" value="Unassembled WGS sequence"/>
</dbReference>
<dbReference type="Gene3D" id="1.10.10.60">
    <property type="entry name" value="Homeodomain-like"/>
    <property type="match status" value="1"/>
</dbReference>
<dbReference type="InterPro" id="IPR009057">
    <property type="entry name" value="Homeodomain-like_sf"/>
</dbReference>
<protein>
    <recommendedName>
        <fullName evidence="3">Transposase</fullName>
    </recommendedName>
</protein>
<name>A0A2N6Q3D6_9BACT</name>
<dbReference type="SUPFAM" id="SSF46689">
    <property type="entry name" value="Homeodomain-like"/>
    <property type="match status" value="1"/>
</dbReference>
<dbReference type="Pfam" id="PF01527">
    <property type="entry name" value="HTH_Tnp_1"/>
    <property type="match status" value="1"/>
</dbReference>
<reference evidence="1 2" key="1">
    <citation type="submission" date="2017-09" db="EMBL/GenBank/DDBJ databases">
        <title>Bacterial strain isolated from the female urinary microbiota.</title>
        <authorList>
            <person name="Thomas-White K."/>
            <person name="Kumar N."/>
            <person name="Forster S."/>
            <person name="Putonti C."/>
            <person name="Lawley T."/>
            <person name="Wolfe A.J."/>
        </authorList>
    </citation>
    <scope>NUCLEOTIDE SEQUENCE [LARGE SCALE GENOMIC DNA]</scope>
    <source>
        <strain evidence="1 2">UMB0818</strain>
    </source>
</reference>
<dbReference type="GO" id="GO:0003677">
    <property type="term" value="F:DNA binding"/>
    <property type="evidence" value="ECO:0007669"/>
    <property type="project" value="InterPro"/>
</dbReference>
<proteinExistence type="predicted"/>